<dbReference type="CDD" id="cd06186">
    <property type="entry name" value="NOX_Duox_like_FAD_NADP"/>
    <property type="match status" value="1"/>
</dbReference>
<evidence type="ECO:0000256" key="1">
    <source>
        <dbReference type="ARBA" id="ARBA00004651"/>
    </source>
</evidence>
<feature type="region of interest" description="Disordered" evidence="13">
    <location>
        <begin position="1"/>
        <end position="26"/>
    </location>
</feature>
<evidence type="ECO:0000256" key="4">
    <source>
        <dbReference type="ARBA" id="ARBA00022448"/>
    </source>
</evidence>
<evidence type="ECO:0000313" key="16">
    <source>
        <dbReference type="EMBL" id="KAK0644529.1"/>
    </source>
</evidence>
<dbReference type="InterPro" id="IPR013112">
    <property type="entry name" value="FAD-bd_8"/>
</dbReference>
<name>A0AA39Y2G6_9PEZI</name>
<dbReference type="SFLD" id="SFLDG01168">
    <property type="entry name" value="Ferric_reductase_subgroup_(FRE"/>
    <property type="match status" value="1"/>
</dbReference>
<evidence type="ECO:0000256" key="5">
    <source>
        <dbReference type="ARBA" id="ARBA00022475"/>
    </source>
</evidence>
<dbReference type="GO" id="GO:0006826">
    <property type="term" value="P:iron ion transport"/>
    <property type="evidence" value="ECO:0007669"/>
    <property type="project" value="UniProtKB-ARBA"/>
</dbReference>
<dbReference type="EC" id="1.16.1.9" evidence="3"/>
<keyword evidence="9" id="KW-0560">Oxidoreductase</keyword>
<dbReference type="GO" id="GO:0005886">
    <property type="term" value="C:plasma membrane"/>
    <property type="evidence" value="ECO:0007669"/>
    <property type="project" value="UniProtKB-SubCell"/>
</dbReference>
<keyword evidence="5" id="KW-1003">Cell membrane</keyword>
<dbReference type="InterPro" id="IPR013121">
    <property type="entry name" value="Fe_red_NAD-bd_6"/>
</dbReference>
<feature type="transmembrane region" description="Helical" evidence="14">
    <location>
        <begin position="102"/>
        <end position="121"/>
    </location>
</feature>
<sequence>MAGPTPAANSTGGQGASRGGTGPSFTARKLANESQMRIYAASLCGLIALFILFHWTRWLCARIERSMKSGGKSVLGEPFVKASRLVRNVLVRKVPGFNSAGHALLVTTYVATNLAVTFTNLDTSSMTNFASRFAVMGLGNLAFVVFLALKNTPLAFLTAYSYERLNCLHRIAGYTVFLYIILHASLYTAYFNSTGRLVTMYAERKMVAAIVAGFSLLTGVFASTVLRRIWYEAFYVVHICSFIGLIVGIGFHQPDVGKGLIVTLFIASMWFSDRLLRAARLVIHSANNEATLHPLPNGGTKIVMKKVPSRAQAGKHCFVWIPVVRKFETHPFTIHRTNPLEFTVKAHNGFTRDLHKYASENPGAKVRASVEGPYGTFPDPMEFDKIVLIAGGGGATFTFGMAVNVLERMKDEAHKNIVFIWAVKKHENLSWFKEQLEFLKTHAHSQKLDIDLYVTQSPQTTPQQGGASGSASSQYSLSGSPPQSPTADDIEKGAVLQFPAPAKTKKAELSEKELESGIETRVEHHVHVASESEKENGGGAAVSTTTSSHAEHAVKAGRPDLGAMIRNAVTTTPANQRVLVAACGPDGLMHFVRDTTAKLIRGDGPAVELHCEQFGW</sequence>
<dbReference type="GO" id="GO:0015677">
    <property type="term" value="P:copper ion import"/>
    <property type="evidence" value="ECO:0007669"/>
    <property type="project" value="TreeGrafter"/>
</dbReference>
<dbReference type="PANTHER" id="PTHR32361:SF28">
    <property type="entry name" value="FRP1P"/>
    <property type="match status" value="1"/>
</dbReference>
<keyword evidence="6 14" id="KW-0812">Transmembrane</keyword>
<dbReference type="Proteomes" id="UP001174936">
    <property type="component" value="Unassembled WGS sequence"/>
</dbReference>
<keyword evidence="8 14" id="KW-1133">Transmembrane helix</keyword>
<keyword evidence="7" id="KW-0249">Electron transport</keyword>
<evidence type="ECO:0000256" key="3">
    <source>
        <dbReference type="ARBA" id="ARBA00012668"/>
    </source>
</evidence>
<keyword evidence="11 14" id="KW-0472">Membrane</keyword>
<evidence type="ECO:0000256" key="2">
    <source>
        <dbReference type="ARBA" id="ARBA00006278"/>
    </source>
</evidence>
<proteinExistence type="inferred from homology"/>
<comment type="catalytic activity">
    <reaction evidence="12">
        <text>2 a Fe(II)-siderophore + NADP(+) + H(+) = 2 a Fe(III)-siderophore + NADPH</text>
        <dbReference type="Rhea" id="RHEA:28795"/>
        <dbReference type="Rhea" id="RHEA-COMP:11342"/>
        <dbReference type="Rhea" id="RHEA-COMP:11344"/>
        <dbReference type="ChEBI" id="CHEBI:15378"/>
        <dbReference type="ChEBI" id="CHEBI:29033"/>
        <dbReference type="ChEBI" id="CHEBI:29034"/>
        <dbReference type="ChEBI" id="CHEBI:57783"/>
        <dbReference type="ChEBI" id="CHEBI:58349"/>
        <dbReference type="EC" id="1.16.1.9"/>
    </reaction>
</comment>
<dbReference type="EMBL" id="JAULSV010000005">
    <property type="protein sequence ID" value="KAK0644529.1"/>
    <property type="molecule type" value="Genomic_DNA"/>
</dbReference>
<dbReference type="PROSITE" id="PS51384">
    <property type="entry name" value="FAD_FR"/>
    <property type="match status" value="1"/>
</dbReference>
<evidence type="ECO:0000256" key="8">
    <source>
        <dbReference type="ARBA" id="ARBA00022989"/>
    </source>
</evidence>
<dbReference type="AlphaFoldDB" id="A0AA39Y2G6"/>
<feature type="compositionally biased region" description="Low complexity" evidence="13">
    <location>
        <begin position="457"/>
        <end position="481"/>
    </location>
</feature>
<evidence type="ECO:0000256" key="10">
    <source>
        <dbReference type="ARBA" id="ARBA00023065"/>
    </source>
</evidence>
<dbReference type="SUPFAM" id="SSF52343">
    <property type="entry name" value="Ferredoxin reductase-like, C-terminal NADP-linked domain"/>
    <property type="match status" value="1"/>
</dbReference>
<comment type="caution">
    <text evidence="16">The sequence shown here is derived from an EMBL/GenBank/DDBJ whole genome shotgun (WGS) entry which is preliminary data.</text>
</comment>
<dbReference type="SUPFAM" id="SSF63380">
    <property type="entry name" value="Riboflavin synthase domain-like"/>
    <property type="match status" value="1"/>
</dbReference>
<evidence type="ECO:0000256" key="9">
    <source>
        <dbReference type="ARBA" id="ARBA00023002"/>
    </source>
</evidence>
<reference evidence="16" key="1">
    <citation type="submission" date="2023-06" db="EMBL/GenBank/DDBJ databases">
        <title>Genome-scale phylogeny and comparative genomics of the fungal order Sordariales.</title>
        <authorList>
            <consortium name="Lawrence Berkeley National Laboratory"/>
            <person name="Hensen N."/>
            <person name="Bonometti L."/>
            <person name="Westerberg I."/>
            <person name="Brannstrom I.O."/>
            <person name="Guillou S."/>
            <person name="Cros-Aarteil S."/>
            <person name="Calhoun S."/>
            <person name="Haridas S."/>
            <person name="Kuo A."/>
            <person name="Mondo S."/>
            <person name="Pangilinan J."/>
            <person name="Riley R."/>
            <person name="Labutti K."/>
            <person name="Andreopoulos B."/>
            <person name="Lipzen A."/>
            <person name="Chen C."/>
            <person name="Yanf M."/>
            <person name="Daum C."/>
            <person name="Ng V."/>
            <person name="Clum A."/>
            <person name="Steindorff A."/>
            <person name="Ohm R."/>
            <person name="Martin F."/>
            <person name="Silar P."/>
            <person name="Natvig D."/>
            <person name="Lalanne C."/>
            <person name="Gautier V."/>
            <person name="Ament-Velasquez S.L."/>
            <person name="Kruys A."/>
            <person name="Hutchinson M.I."/>
            <person name="Powell A.J."/>
            <person name="Barry K."/>
            <person name="Miller A.N."/>
            <person name="Grigoriev I.V."/>
            <person name="Debuchy R."/>
            <person name="Gladieux P."/>
            <person name="Thoren M.H."/>
            <person name="Johannesson H."/>
        </authorList>
    </citation>
    <scope>NUCLEOTIDE SEQUENCE</scope>
    <source>
        <strain evidence="16">SMH2532-1</strain>
    </source>
</reference>
<evidence type="ECO:0000259" key="15">
    <source>
        <dbReference type="PROSITE" id="PS51384"/>
    </source>
</evidence>
<dbReference type="SFLD" id="SFLDS00052">
    <property type="entry name" value="Ferric_Reductase_Domain"/>
    <property type="match status" value="1"/>
</dbReference>
<feature type="transmembrane region" description="Helical" evidence="14">
    <location>
        <begin position="38"/>
        <end position="60"/>
    </location>
</feature>
<feature type="transmembrane region" description="Helical" evidence="14">
    <location>
        <begin position="133"/>
        <end position="150"/>
    </location>
</feature>
<dbReference type="Gene3D" id="3.40.50.80">
    <property type="entry name" value="Nucleotide-binding domain of ferredoxin-NADP reductase (FNR) module"/>
    <property type="match status" value="1"/>
</dbReference>
<keyword evidence="10" id="KW-0406">Ion transport</keyword>
<accession>A0AA39Y2G6</accession>
<dbReference type="InterPro" id="IPR017927">
    <property type="entry name" value="FAD-bd_FR_type"/>
</dbReference>
<dbReference type="PANTHER" id="PTHR32361">
    <property type="entry name" value="FERRIC/CUPRIC REDUCTASE TRANSMEMBRANE COMPONENT"/>
    <property type="match status" value="1"/>
</dbReference>
<dbReference type="GO" id="GO:0006879">
    <property type="term" value="P:intracellular iron ion homeostasis"/>
    <property type="evidence" value="ECO:0007669"/>
    <property type="project" value="TreeGrafter"/>
</dbReference>
<evidence type="ECO:0000256" key="7">
    <source>
        <dbReference type="ARBA" id="ARBA00022982"/>
    </source>
</evidence>
<evidence type="ECO:0000256" key="6">
    <source>
        <dbReference type="ARBA" id="ARBA00022692"/>
    </source>
</evidence>
<keyword evidence="17" id="KW-1185">Reference proteome</keyword>
<dbReference type="InterPro" id="IPR039261">
    <property type="entry name" value="FNR_nucleotide-bd"/>
</dbReference>
<comment type="similarity">
    <text evidence="2">Belongs to the ferric reductase (FRE) family.</text>
</comment>
<feature type="transmembrane region" description="Helical" evidence="14">
    <location>
        <begin position="171"/>
        <end position="191"/>
    </location>
</feature>
<gene>
    <name evidence="16" type="ORF">B0T16DRAFT_392861</name>
</gene>
<evidence type="ECO:0000256" key="12">
    <source>
        <dbReference type="ARBA" id="ARBA00048483"/>
    </source>
</evidence>
<evidence type="ECO:0000256" key="13">
    <source>
        <dbReference type="SAM" id="MobiDB-lite"/>
    </source>
</evidence>
<feature type="transmembrane region" description="Helical" evidence="14">
    <location>
        <begin position="233"/>
        <end position="253"/>
    </location>
</feature>
<dbReference type="InterPro" id="IPR017938">
    <property type="entry name" value="Riboflavin_synthase-like_b-brl"/>
</dbReference>
<feature type="domain" description="FAD-binding FR-type" evidence="15">
    <location>
        <begin position="268"/>
        <end position="380"/>
    </location>
</feature>
<dbReference type="InterPro" id="IPR051410">
    <property type="entry name" value="Ferric/Cupric_Reductase"/>
</dbReference>
<dbReference type="Pfam" id="PF08022">
    <property type="entry name" value="FAD_binding_8"/>
    <property type="match status" value="1"/>
</dbReference>
<dbReference type="Pfam" id="PF08030">
    <property type="entry name" value="NAD_binding_6"/>
    <property type="match status" value="1"/>
</dbReference>
<dbReference type="GO" id="GO:0052851">
    <property type="term" value="F:ferric-chelate reductase (NADPH) activity"/>
    <property type="evidence" value="ECO:0007669"/>
    <property type="project" value="UniProtKB-EC"/>
</dbReference>
<evidence type="ECO:0000256" key="11">
    <source>
        <dbReference type="ARBA" id="ARBA00023136"/>
    </source>
</evidence>
<feature type="compositionally biased region" description="Gly residues" evidence="13">
    <location>
        <begin position="12"/>
        <end position="22"/>
    </location>
</feature>
<feature type="transmembrane region" description="Helical" evidence="14">
    <location>
        <begin position="206"/>
        <end position="226"/>
    </location>
</feature>
<feature type="region of interest" description="Disordered" evidence="13">
    <location>
        <begin position="529"/>
        <end position="552"/>
    </location>
</feature>
<dbReference type="InterPro" id="IPR013130">
    <property type="entry name" value="Fe3_Rdtase_TM_dom"/>
</dbReference>
<keyword evidence="4" id="KW-0813">Transport</keyword>
<comment type="subcellular location">
    <subcellularLocation>
        <location evidence="1">Cell membrane</location>
        <topology evidence="1">Multi-pass membrane protein</topology>
    </subcellularLocation>
</comment>
<evidence type="ECO:0000256" key="14">
    <source>
        <dbReference type="SAM" id="Phobius"/>
    </source>
</evidence>
<organism evidence="16 17">
    <name type="scientific">Cercophora newfieldiana</name>
    <dbReference type="NCBI Taxonomy" id="92897"/>
    <lineage>
        <taxon>Eukaryota</taxon>
        <taxon>Fungi</taxon>
        <taxon>Dikarya</taxon>
        <taxon>Ascomycota</taxon>
        <taxon>Pezizomycotina</taxon>
        <taxon>Sordariomycetes</taxon>
        <taxon>Sordariomycetidae</taxon>
        <taxon>Sordariales</taxon>
        <taxon>Lasiosphaeriaceae</taxon>
        <taxon>Cercophora</taxon>
    </lineage>
</organism>
<feature type="region of interest" description="Disordered" evidence="13">
    <location>
        <begin position="457"/>
        <end position="489"/>
    </location>
</feature>
<evidence type="ECO:0000313" key="17">
    <source>
        <dbReference type="Proteomes" id="UP001174936"/>
    </source>
</evidence>
<protein>
    <recommendedName>
        <fullName evidence="3">ferric-chelate reductase (NADPH)</fullName>
        <ecNumber evidence="3">1.16.1.9</ecNumber>
    </recommendedName>
</protein>
<dbReference type="Pfam" id="PF01794">
    <property type="entry name" value="Ferric_reduct"/>
    <property type="match status" value="1"/>
</dbReference>